<protein>
    <submittedName>
        <fullName evidence="2">Uncharacterized protein</fullName>
    </submittedName>
</protein>
<evidence type="ECO:0000256" key="1">
    <source>
        <dbReference type="SAM" id="MobiDB-lite"/>
    </source>
</evidence>
<dbReference type="EMBL" id="JAQIZT010000015">
    <property type="protein sequence ID" value="KAJ6969436.1"/>
    <property type="molecule type" value="Genomic_DNA"/>
</dbReference>
<feature type="region of interest" description="Disordered" evidence="1">
    <location>
        <begin position="81"/>
        <end position="131"/>
    </location>
</feature>
<name>A0AAD6LM27_9ROSI</name>
<evidence type="ECO:0000313" key="3">
    <source>
        <dbReference type="Proteomes" id="UP001164929"/>
    </source>
</evidence>
<dbReference type="Proteomes" id="UP001164929">
    <property type="component" value="Chromosome 15"/>
</dbReference>
<keyword evidence="3" id="KW-1185">Reference proteome</keyword>
<feature type="compositionally biased region" description="Basic and acidic residues" evidence="1">
    <location>
        <begin position="82"/>
        <end position="97"/>
    </location>
</feature>
<organism evidence="2 3">
    <name type="scientific">Populus alba x Populus x berolinensis</name>
    <dbReference type="NCBI Taxonomy" id="444605"/>
    <lineage>
        <taxon>Eukaryota</taxon>
        <taxon>Viridiplantae</taxon>
        <taxon>Streptophyta</taxon>
        <taxon>Embryophyta</taxon>
        <taxon>Tracheophyta</taxon>
        <taxon>Spermatophyta</taxon>
        <taxon>Magnoliopsida</taxon>
        <taxon>eudicotyledons</taxon>
        <taxon>Gunneridae</taxon>
        <taxon>Pentapetalae</taxon>
        <taxon>rosids</taxon>
        <taxon>fabids</taxon>
        <taxon>Malpighiales</taxon>
        <taxon>Salicaceae</taxon>
        <taxon>Saliceae</taxon>
        <taxon>Populus</taxon>
    </lineage>
</organism>
<evidence type="ECO:0000313" key="2">
    <source>
        <dbReference type="EMBL" id="KAJ6969436.1"/>
    </source>
</evidence>
<dbReference type="AlphaFoldDB" id="A0AAD6LM27"/>
<gene>
    <name evidence="2" type="ORF">NC653_034075</name>
</gene>
<reference evidence="2" key="1">
    <citation type="journal article" date="2023" name="Mol. Ecol. Resour.">
        <title>Chromosome-level genome assembly of a triploid poplar Populus alba 'Berolinensis'.</title>
        <authorList>
            <person name="Chen S."/>
            <person name="Yu Y."/>
            <person name="Wang X."/>
            <person name="Wang S."/>
            <person name="Zhang T."/>
            <person name="Zhou Y."/>
            <person name="He R."/>
            <person name="Meng N."/>
            <person name="Wang Y."/>
            <person name="Liu W."/>
            <person name="Liu Z."/>
            <person name="Liu J."/>
            <person name="Guo Q."/>
            <person name="Huang H."/>
            <person name="Sederoff R.R."/>
            <person name="Wang G."/>
            <person name="Qu G."/>
            <person name="Chen S."/>
        </authorList>
    </citation>
    <scope>NUCLEOTIDE SEQUENCE</scope>
    <source>
        <strain evidence="2">SC-2020</strain>
    </source>
</reference>
<comment type="caution">
    <text evidence="2">The sequence shown here is derived from an EMBL/GenBank/DDBJ whole genome shotgun (WGS) entry which is preliminary data.</text>
</comment>
<proteinExistence type="predicted"/>
<accession>A0AAD6LM27</accession>
<sequence length="131" mass="14779">MSFSLLHKKNSHVPYRNSKLELQTYSQKLFREGSSGVELGAARSQAKRAEMLRGINGRQGGIFSKTTIAKKDDEIEQYSNLTKEHKNEYPGSDEEKSGIYYSTPNKTKRKNASKTVTVSRDRPQKGPQPAE</sequence>